<sequence>MDGPLLKQCRKQPKCRHFVLFNDALVYGTIISGRGGTITGQAGPSELGADGAGKAHAPPASTPLLPLRCVNGVLLSYHAMVVKPVTGHADLQFGFQISTPGRSFQVFCASADERDAWLGALTHFTLPERMGGSVSLAAVWVPDKLAGNCMVCRTTRFTLFRRRHHCRKCGRVVCGPCSPHRFYLPGFGNSPQRICDLCIGLLSTRHITITTLSGDLPATDGQSDCLDTRHAASEAFHLAFEDDGTSSDGDSADDDDDDDDNTNNYTRGHDNGHGPGGDHEPDGHNDDTVSLSPDRMPDGGQHKGQREDNTHLVCFQHPRPAATATAIPDGHHQP</sequence>
<evidence type="ECO:0000256" key="1">
    <source>
        <dbReference type="ARBA" id="ARBA00022723"/>
    </source>
</evidence>
<dbReference type="RefSeq" id="XP_009494379.1">
    <property type="nucleotide sequence ID" value="XM_009496104.1"/>
</dbReference>
<gene>
    <name evidence="8" type="ORF">H696_02206</name>
</gene>
<evidence type="ECO:0000259" key="6">
    <source>
        <dbReference type="PROSITE" id="PS50003"/>
    </source>
</evidence>
<dbReference type="AlphaFoldDB" id="A0A058ZBE8"/>
<reference evidence="8" key="1">
    <citation type="submission" date="2013-04" db="EMBL/GenBank/DDBJ databases">
        <title>The Genome Sequence of Fonticula alba ATCC 38817.</title>
        <authorList>
            <consortium name="The Broad Institute Genomics Platform"/>
            <person name="Russ C."/>
            <person name="Cuomo C."/>
            <person name="Burger G."/>
            <person name="Gray M.W."/>
            <person name="Holland P.W.H."/>
            <person name="King N."/>
            <person name="Lang F.B.F."/>
            <person name="Roger A.J."/>
            <person name="Ruiz-Trillo I."/>
            <person name="Brown M."/>
            <person name="Walker B."/>
            <person name="Young S."/>
            <person name="Zeng Q."/>
            <person name="Gargeya S."/>
            <person name="Fitzgerald M."/>
            <person name="Haas B."/>
            <person name="Abouelleil A."/>
            <person name="Allen A.W."/>
            <person name="Alvarado L."/>
            <person name="Arachchi H.M."/>
            <person name="Berlin A.M."/>
            <person name="Chapman S.B."/>
            <person name="Gainer-Dewar J."/>
            <person name="Goldberg J."/>
            <person name="Griggs A."/>
            <person name="Gujja S."/>
            <person name="Hansen M."/>
            <person name="Howarth C."/>
            <person name="Imamovic A."/>
            <person name="Ireland A."/>
            <person name="Larimer J."/>
            <person name="McCowan C."/>
            <person name="Murphy C."/>
            <person name="Pearson M."/>
            <person name="Poon T.W."/>
            <person name="Priest M."/>
            <person name="Roberts A."/>
            <person name="Saif S."/>
            <person name="Shea T."/>
            <person name="Sisk P."/>
            <person name="Sykes S."/>
            <person name="Wortman J."/>
            <person name="Nusbaum C."/>
            <person name="Birren B."/>
        </authorList>
    </citation>
    <scope>NUCLEOTIDE SEQUENCE [LARGE SCALE GENOMIC DNA]</scope>
    <source>
        <strain evidence="8">ATCC 38817</strain>
    </source>
</reference>
<dbReference type="PANTHER" id="PTHR46280">
    <property type="entry name" value="PLECKSTRIN HOMOLOGY DOMAIN-CONTAINING FAMILY F MEMBER 2-RELATED"/>
    <property type="match status" value="1"/>
</dbReference>
<feature type="region of interest" description="Disordered" evidence="5">
    <location>
        <begin position="241"/>
        <end position="334"/>
    </location>
</feature>
<feature type="compositionally biased region" description="Basic and acidic residues" evidence="5">
    <location>
        <begin position="267"/>
        <end position="287"/>
    </location>
</feature>
<dbReference type="PANTHER" id="PTHR46280:SF3">
    <property type="entry name" value="PLECKSTRIN HOMOLOGY DOMAIN-CONTAINING FAMILY F MEMBER 1 HOMOLOG"/>
    <property type="match status" value="1"/>
</dbReference>
<protein>
    <recommendedName>
        <fullName evidence="10">FYVE-type domain-containing protein</fullName>
    </recommendedName>
</protein>
<dbReference type="InterPro" id="IPR051765">
    <property type="entry name" value="PH_domain-containing_F"/>
</dbReference>
<keyword evidence="2 4" id="KW-0863">Zinc-finger</keyword>
<dbReference type="InterPro" id="IPR011993">
    <property type="entry name" value="PH-like_dom_sf"/>
</dbReference>
<dbReference type="InterPro" id="IPR001849">
    <property type="entry name" value="PH_domain"/>
</dbReference>
<dbReference type="GeneID" id="20526931"/>
<keyword evidence="3" id="KW-0862">Zinc</keyword>
<dbReference type="eggNOG" id="KOG1729">
    <property type="taxonomic scope" value="Eukaryota"/>
</dbReference>
<evidence type="ECO:0008006" key="10">
    <source>
        <dbReference type="Google" id="ProtNLM"/>
    </source>
</evidence>
<dbReference type="InterPro" id="IPR000306">
    <property type="entry name" value="Znf_FYVE"/>
</dbReference>
<feature type="domain" description="PH" evidence="6">
    <location>
        <begin position="1"/>
        <end position="126"/>
    </location>
</feature>
<dbReference type="PROSITE" id="PS50178">
    <property type="entry name" value="ZF_FYVE"/>
    <property type="match status" value="1"/>
</dbReference>
<dbReference type="Gene3D" id="2.30.29.30">
    <property type="entry name" value="Pleckstrin-homology domain (PH domain)/Phosphotyrosine-binding domain (PTB)"/>
    <property type="match status" value="1"/>
</dbReference>
<dbReference type="Pfam" id="PF01363">
    <property type="entry name" value="FYVE"/>
    <property type="match status" value="1"/>
</dbReference>
<dbReference type="SMART" id="SM00064">
    <property type="entry name" value="FYVE"/>
    <property type="match status" value="1"/>
</dbReference>
<dbReference type="InterPro" id="IPR013083">
    <property type="entry name" value="Znf_RING/FYVE/PHD"/>
</dbReference>
<keyword evidence="1" id="KW-0479">Metal-binding</keyword>
<evidence type="ECO:0000256" key="3">
    <source>
        <dbReference type="ARBA" id="ARBA00022833"/>
    </source>
</evidence>
<evidence type="ECO:0000256" key="4">
    <source>
        <dbReference type="PROSITE-ProRule" id="PRU00091"/>
    </source>
</evidence>
<evidence type="ECO:0000256" key="2">
    <source>
        <dbReference type="ARBA" id="ARBA00022771"/>
    </source>
</evidence>
<dbReference type="InterPro" id="IPR011011">
    <property type="entry name" value="Znf_FYVE_PHD"/>
</dbReference>
<feature type="compositionally biased region" description="Basic and acidic residues" evidence="5">
    <location>
        <begin position="295"/>
        <end position="310"/>
    </location>
</feature>
<evidence type="ECO:0000259" key="7">
    <source>
        <dbReference type="PROSITE" id="PS50178"/>
    </source>
</evidence>
<evidence type="ECO:0000313" key="8">
    <source>
        <dbReference type="EMBL" id="KCV71256.1"/>
    </source>
</evidence>
<dbReference type="GO" id="GO:0007032">
    <property type="term" value="P:endosome organization"/>
    <property type="evidence" value="ECO:0007669"/>
    <property type="project" value="TreeGrafter"/>
</dbReference>
<dbReference type="PROSITE" id="PS50003">
    <property type="entry name" value="PH_DOMAIN"/>
    <property type="match status" value="1"/>
</dbReference>
<dbReference type="EMBL" id="KB932203">
    <property type="protein sequence ID" value="KCV71256.1"/>
    <property type="molecule type" value="Genomic_DNA"/>
</dbReference>
<accession>A0A058ZBE8</accession>
<feature type="domain" description="FYVE-type" evidence="7">
    <location>
        <begin position="143"/>
        <end position="203"/>
    </location>
</feature>
<organism evidence="8">
    <name type="scientific">Fonticula alba</name>
    <name type="common">Slime mold</name>
    <dbReference type="NCBI Taxonomy" id="691883"/>
    <lineage>
        <taxon>Eukaryota</taxon>
        <taxon>Rotosphaerida</taxon>
        <taxon>Fonticulaceae</taxon>
        <taxon>Fonticula</taxon>
    </lineage>
</organism>
<dbReference type="GO" id="GO:0008270">
    <property type="term" value="F:zinc ion binding"/>
    <property type="evidence" value="ECO:0007669"/>
    <property type="project" value="UniProtKB-KW"/>
</dbReference>
<dbReference type="GO" id="GO:0005769">
    <property type="term" value="C:early endosome"/>
    <property type="evidence" value="ECO:0007669"/>
    <property type="project" value="TreeGrafter"/>
</dbReference>
<dbReference type="STRING" id="691883.A0A058ZBE8"/>
<dbReference type="InterPro" id="IPR017455">
    <property type="entry name" value="Znf_FYVE-rel"/>
</dbReference>
<dbReference type="GO" id="GO:0035091">
    <property type="term" value="F:phosphatidylinositol binding"/>
    <property type="evidence" value="ECO:0007669"/>
    <property type="project" value="TreeGrafter"/>
</dbReference>
<evidence type="ECO:0000256" key="5">
    <source>
        <dbReference type="SAM" id="MobiDB-lite"/>
    </source>
</evidence>
<dbReference type="SUPFAM" id="SSF57903">
    <property type="entry name" value="FYVE/PHD zinc finger"/>
    <property type="match status" value="1"/>
</dbReference>
<dbReference type="SUPFAM" id="SSF50729">
    <property type="entry name" value="PH domain-like"/>
    <property type="match status" value="1"/>
</dbReference>
<keyword evidence="9" id="KW-1185">Reference proteome</keyword>
<dbReference type="GO" id="GO:0008333">
    <property type="term" value="P:endosome to lysosome transport"/>
    <property type="evidence" value="ECO:0007669"/>
    <property type="project" value="TreeGrafter"/>
</dbReference>
<evidence type="ECO:0000313" key="9">
    <source>
        <dbReference type="Proteomes" id="UP000030693"/>
    </source>
</evidence>
<dbReference type="OrthoDB" id="70570at2759"/>
<dbReference type="SMART" id="SM00233">
    <property type="entry name" value="PH"/>
    <property type="match status" value="1"/>
</dbReference>
<proteinExistence type="predicted"/>
<name>A0A058ZBE8_FONAL</name>
<dbReference type="Gene3D" id="3.30.40.10">
    <property type="entry name" value="Zinc/RING finger domain, C3HC4 (zinc finger)"/>
    <property type="match status" value="1"/>
</dbReference>
<dbReference type="Proteomes" id="UP000030693">
    <property type="component" value="Unassembled WGS sequence"/>
</dbReference>
<feature type="compositionally biased region" description="Acidic residues" evidence="5">
    <location>
        <begin position="241"/>
        <end position="261"/>
    </location>
</feature>